<dbReference type="InterPro" id="IPR015915">
    <property type="entry name" value="Kelch-typ_b-propeller"/>
</dbReference>
<keyword evidence="1" id="KW-0880">Kelch repeat</keyword>
<evidence type="ECO:0008006" key="8">
    <source>
        <dbReference type="Google" id="ProtNLM"/>
    </source>
</evidence>
<dbReference type="Gene3D" id="2.120.10.80">
    <property type="entry name" value="Kelch-type beta propeller"/>
    <property type="match status" value="1"/>
</dbReference>
<keyword evidence="4" id="KW-0472">Membrane</keyword>
<evidence type="ECO:0000256" key="3">
    <source>
        <dbReference type="SAM" id="MobiDB-lite"/>
    </source>
</evidence>
<keyword evidence="5" id="KW-0732">Signal</keyword>
<dbReference type="EMBL" id="KZ996547">
    <property type="protein sequence ID" value="RKO88689.1"/>
    <property type="molecule type" value="Genomic_DNA"/>
</dbReference>
<evidence type="ECO:0000256" key="5">
    <source>
        <dbReference type="SAM" id="SignalP"/>
    </source>
</evidence>
<feature type="transmembrane region" description="Helical" evidence="4">
    <location>
        <begin position="396"/>
        <end position="418"/>
    </location>
</feature>
<dbReference type="PANTHER" id="PTHR46093">
    <property type="entry name" value="ACYL-COA-BINDING DOMAIN-CONTAINING PROTEIN 5"/>
    <property type="match status" value="1"/>
</dbReference>
<feature type="region of interest" description="Disordered" evidence="3">
    <location>
        <begin position="353"/>
        <end position="375"/>
    </location>
</feature>
<dbReference type="PANTHER" id="PTHR46093:SF18">
    <property type="entry name" value="FIBRONECTIN TYPE-III DOMAIN-CONTAINING PROTEIN"/>
    <property type="match status" value="1"/>
</dbReference>
<keyword evidence="2" id="KW-0677">Repeat</keyword>
<dbReference type="AlphaFoldDB" id="A0A4P9W849"/>
<keyword evidence="7" id="KW-1185">Reference proteome</keyword>
<sequence>MLSLHGLTLAFALTLAGPATADAPGPSLSLPALVSCGPDAVYLFGNTVNSHLPPTVKPAEATDLWRYDTATANWTFINPTQPARYGNLTNALGGSPRAVCTKNTIYATLPDNTLARFNLATNSWHSVPLPPLPLLLPAPVAFGSTLAMVGGINAPAGVMTSSTLEFSITTSEWTQGPQYPHAINRAGAVSITGNAYVYGGFAGSFWGDLNVLAPPYGTWNTLLDPTAGEEPTPRENMCFTAWNDLLILYGGHAYLPGTQIYNPVVPAFYIFNTTANSASWTPIQIATLPGARAPSSTDSLSCVIAGSTLHVWSDGDRSPAGILHLLDLDQWAWSTRPASNKIAAPPVSVVPPAPAAPPAPAVSQTPAVSSAPAAPSTLSAPAQAAEGGSGGGVKSIVAIAVAAGAFVGTSAIFAAIAWTCHRSRARKAGLCRPLSISSPPLQNATSLLAPRAVATHPTWLRSPPTPPGYDDLVAIDRLRVDARGAPERPGCLATVTPLQISEGPCLRRVLRNRHGLYDCHEICAWTDDQCSSLWPQSPPPRLPAQSVRLYANGSGEWQGSQAAIKRIKEHFVLSFIETNPLTLKYNGPGPDAIRMHGPGIEPGSTAS</sequence>
<feature type="signal peptide" evidence="5">
    <location>
        <begin position="1"/>
        <end position="21"/>
    </location>
</feature>
<evidence type="ECO:0000256" key="4">
    <source>
        <dbReference type="SAM" id="Phobius"/>
    </source>
</evidence>
<dbReference type="SUPFAM" id="SSF117281">
    <property type="entry name" value="Kelch motif"/>
    <property type="match status" value="1"/>
</dbReference>
<keyword evidence="4" id="KW-0812">Transmembrane</keyword>
<evidence type="ECO:0000256" key="1">
    <source>
        <dbReference type="ARBA" id="ARBA00022441"/>
    </source>
</evidence>
<dbReference type="Pfam" id="PF24681">
    <property type="entry name" value="Kelch_KLHDC2_KLHL20_DRC7"/>
    <property type="match status" value="1"/>
</dbReference>
<organism evidence="6 7">
    <name type="scientific">Blyttiomyces helicus</name>
    <dbReference type="NCBI Taxonomy" id="388810"/>
    <lineage>
        <taxon>Eukaryota</taxon>
        <taxon>Fungi</taxon>
        <taxon>Fungi incertae sedis</taxon>
        <taxon>Chytridiomycota</taxon>
        <taxon>Chytridiomycota incertae sedis</taxon>
        <taxon>Chytridiomycetes</taxon>
        <taxon>Chytridiomycetes incertae sedis</taxon>
        <taxon>Blyttiomyces</taxon>
    </lineage>
</organism>
<feature type="chain" id="PRO_5020829074" description="Galactose oxidase" evidence="5">
    <location>
        <begin position="22"/>
        <end position="607"/>
    </location>
</feature>
<evidence type="ECO:0000313" key="7">
    <source>
        <dbReference type="Proteomes" id="UP000269721"/>
    </source>
</evidence>
<dbReference type="Proteomes" id="UP000269721">
    <property type="component" value="Unassembled WGS sequence"/>
</dbReference>
<feature type="compositionally biased region" description="Low complexity" evidence="3">
    <location>
        <begin position="361"/>
        <end position="375"/>
    </location>
</feature>
<evidence type="ECO:0000313" key="6">
    <source>
        <dbReference type="EMBL" id="RKO88689.1"/>
    </source>
</evidence>
<dbReference type="OrthoDB" id="10250130at2759"/>
<name>A0A4P9W849_9FUNG</name>
<gene>
    <name evidence="6" type="ORF">BDK51DRAFT_39715</name>
</gene>
<evidence type="ECO:0000256" key="2">
    <source>
        <dbReference type="ARBA" id="ARBA00022737"/>
    </source>
</evidence>
<keyword evidence="4" id="KW-1133">Transmembrane helix</keyword>
<accession>A0A4P9W849</accession>
<proteinExistence type="predicted"/>
<reference evidence="7" key="1">
    <citation type="journal article" date="2018" name="Nat. Microbiol.">
        <title>Leveraging single-cell genomics to expand the fungal tree of life.</title>
        <authorList>
            <person name="Ahrendt S.R."/>
            <person name="Quandt C.A."/>
            <person name="Ciobanu D."/>
            <person name="Clum A."/>
            <person name="Salamov A."/>
            <person name="Andreopoulos B."/>
            <person name="Cheng J.F."/>
            <person name="Woyke T."/>
            <person name="Pelin A."/>
            <person name="Henrissat B."/>
            <person name="Reynolds N.K."/>
            <person name="Benny G.L."/>
            <person name="Smith M.E."/>
            <person name="James T.Y."/>
            <person name="Grigoriev I.V."/>
        </authorList>
    </citation>
    <scope>NUCLEOTIDE SEQUENCE [LARGE SCALE GENOMIC DNA]</scope>
</reference>
<protein>
    <recommendedName>
        <fullName evidence="8">Galactose oxidase</fullName>
    </recommendedName>
</protein>